<evidence type="ECO:0000313" key="4">
    <source>
        <dbReference type="Proteomes" id="UP000242869"/>
    </source>
</evidence>
<keyword evidence="1 2" id="KW-0535">Nitrogen fixation</keyword>
<gene>
    <name evidence="2" type="primary">cowN</name>
    <name evidence="3" type="ORF">SAMN05660284_01479</name>
</gene>
<sequence length="96" mass="11244">MMMKTESPDRYVSFAGLDCDGQARRLVALLRPYMDDPEKRNAFWELFARKLAPESGPRHDELFLIHAHLNILRDQLELHEDHAALELLDKIEHECC</sequence>
<dbReference type="AlphaFoldDB" id="A0A1I4Z0C4"/>
<dbReference type="STRING" id="83765.SAMN05660284_01479"/>
<proteinExistence type="inferred from homology"/>
<comment type="function">
    <text evidence="2">Is required to sustain N(2)-dependent growth in the presence of low levels of carbon monoxide (CO). Probably acts by protecting the N(2) fixation ability of the nitrogenase complex, which is inactivated in the presence of CO.</text>
</comment>
<dbReference type="NCBIfam" id="NF033689">
    <property type="entry name" value="N2Fix_CO_CowN"/>
    <property type="match status" value="1"/>
</dbReference>
<evidence type="ECO:0000256" key="1">
    <source>
        <dbReference type="ARBA" id="ARBA00023231"/>
    </source>
</evidence>
<dbReference type="EMBL" id="FOVE01000009">
    <property type="protein sequence ID" value="SFN43721.1"/>
    <property type="molecule type" value="Genomic_DNA"/>
</dbReference>
<dbReference type="Proteomes" id="UP000242869">
    <property type="component" value="Unassembled WGS sequence"/>
</dbReference>
<dbReference type="Pfam" id="PF20543">
    <property type="entry name" value="CowN"/>
    <property type="match status" value="1"/>
</dbReference>
<organism evidence="3 4">
    <name type="scientific">Formivibrio citricus</name>
    <dbReference type="NCBI Taxonomy" id="83765"/>
    <lineage>
        <taxon>Bacteria</taxon>
        <taxon>Pseudomonadati</taxon>
        <taxon>Pseudomonadota</taxon>
        <taxon>Betaproteobacteria</taxon>
        <taxon>Neisseriales</taxon>
        <taxon>Chitinibacteraceae</taxon>
        <taxon>Formivibrio</taxon>
    </lineage>
</organism>
<dbReference type="InterPro" id="IPR024899">
    <property type="entry name" value="CowN"/>
</dbReference>
<evidence type="ECO:0000256" key="2">
    <source>
        <dbReference type="HAMAP-Rule" id="MF_02117"/>
    </source>
</evidence>
<dbReference type="RefSeq" id="WP_218142661.1">
    <property type="nucleotide sequence ID" value="NZ_FOVE01000009.1"/>
</dbReference>
<protein>
    <recommendedName>
        <fullName evidence="2">N(2)-fixation sustaining protein CowN</fullName>
    </recommendedName>
    <alternativeName>
        <fullName evidence="2">CO weal-nitrogenase</fullName>
    </alternativeName>
</protein>
<accession>A0A1I4Z0C4</accession>
<comment type="similarity">
    <text evidence="2">Belongs to the CowN family.</text>
</comment>
<reference evidence="4" key="1">
    <citation type="submission" date="2016-10" db="EMBL/GenBank/DDBJ databases">
        <authorList>
            <person name="Varghese N."/>
            <person name="Submissions S."/>
        </authorList>
    </citation>
    <scope>NUCLEOTIDE SEQUENCE [LARGE SCALE GENOMIC DNA]</scope>
    <source>
        <strain evidence="4">DSM 6150</strain>
    </source>
</reference>
<dbReference type="GO" id="GO:0009399">
    <property type="term" value="P:nitrogen fixation"/>
    <property type="evidence" value="ECO:0007669"/>
    <property type="project" value="UniProtKB-UniRule"/>
</dbReference>
<evidence type="ECO:0000313" key="3">
    <source>
        <dbReference type="EMBL" id="SFN43721.1"/>
    </source>
</evidence>
<dbReference type="HAMAP" id="MF_02117">
    <property type="entry name" value="CowN"/>
    <property type="match status" value="1"/>
</dbReference>
<keyword evidence="4" id="KW-1185">Reference proteome</keyword>
<name>A0A1I4Z0C4_9NEIS</name>